<dbReference type="EC" id="2.3.1.-" evidence="6"/>
<feature type="region of interest" description="Disordered" evidence="7">
    <location>
        <begin position="232"/>
        <end position="256"/>
    </location>
</feature>
<evidence type="ECO:0000259" key="9">
    <source>
        <dbReference type="PROSITE" id="PS51826"/>
    </source>
</evidence>
<organism evidence="10 11">
    <name type="scientific">Propioniferax innocua</name>
    <dbReference type="NCBI Taxonomy" id="1753"/>
    <lineage>
        <taxon>Bacteria</taxon>
        <taxon>Bacillati</taxon>
        <taxon>Actinomycetota</taxon>
        <taxon>Actinomycetes</taxon>
        <taxon>Propionibacteriales</taxon>
        <taxon>Propionibacteriaceae</taxon>
        <taxon>Propioniferax</taxon>
    </lineage>
</organism>
<dbReference type="Gene3D" id="2.40.50.100">
    <property type="match status" value="1"/>
</dbReference>
<dbReference type="Proteomes" id="UP000316196">
    <property type="component" value="Unassembled WGS sequence"/>
</dbReference>
<dbReference type="CDD" id="cd06849">
    <property type="entry name" value="lipoyl_domain"/>
    <property type="match status" value="1"/>
</dbReference>
<dbReference type="PANTHER" id="PTHR43178:SF5">
    <property type="entry name" value="LIPOAMIDE ACYLTRANSFERASE COMPONENT OF BRANCHED-CHAIN ALPHA-KETO ACID DEHYDROGENASE COMPLEX, MITOCHONDRIAL"/>
    <property type="match status" value="1"/>
</dbReference>
<feature type="domain" description="Lipoyl-binding" evidence="8">
    <location>
        <begin position="1"/>
        <end position="76"/>
    </location>
</feature>
<dbReference type="EMBL" id="VFOR01000002">
    <property type="protein sequence ID" value="TQL58361.1"/>
    <property type="molecule type" value="Genomic_DNA"/>
</dbReference>
<dbReference type="GO" id="GO:0016407">
    <property type="term" value="F:acetyltransferase activity"/>
    <property type="evidence" value="ECO:0007669"/>
    <property type="project" value="TreeGrafter"/>
</dbReference>
<comment type="caution">
    <text evidence="10">The sequence shown here is derived from an EMBL/GenBank/DDBJ whole genome shotgun (WGS) entry which is preliminary data.</text>
</comment>
<sequence length="492" mass="51747">MKRFNLPDPGEGLVEAEIITWHVKPGDEVKVNDVLVEIETSKSLVELPSPWAGRVTELLVPEGETVEVGTPIIEIDDGSGEAAPSKGDADESGQQAGDDESADAGEKRVPVLVGYGASAGRTRRRARKRPADPEAAEVTREASRAMDTSEPVGFHSDTAQVLDSHRKPSHPRGRLPSPGQASSSTTSMPTAPQHVRAKPPVRKLAKDLGVDLASITPSGAGGIVTRDDVHAAAQGSSGAQGAGETPAAAPRRAASLGGEEVRVPIKGVRKHTAAAMVASAFTAPHVTEWVEVDVTAGMELLARLRERREFRDIKLSPTVLVARAVCLAAQATPEVNASWDEDAQEIVLHPHVNLGIAAATPRGLVVPNIKGAETLGLKELAEELAELVTTARAGRTQPADMSGGTMTITNIGVFDVDGGTPILNPGEAMIVATGRIMRRPWVVGSGADERIEARDVMTLSCSFDHRLVDGEQGSRFLARVAALLCDPALAMI</sequence>
<evidence type="ECO:0000256" key="7">
    <source>
        <dbReference type="SAM" id="MobiDB-lite"/>
    </source>
</evidence>
<dbReference type="SUPFAM" id="SSF52777">
    <property type="entry name" value="CoA-dependent acyltransferases"/>
    <property type="match status" value="1"/>
</dbReference>
<comment type="cofactor">
    <cofactor evidence="1 6">
        <name>(R)-lipoate</name>
        <dbReference type="ChEBI" id="CHEBI:83088"/>
    </cofactor>
</comment>
<dbReference type="AlphaFoldDB" id="A0A542ZDI7"/>
<feature type="compositionally biased region" description="Low complexity" evidence="7">
    <location>
        <begin position="232"/>
        <end position="243"/>
    </location>
</feature>
<dbReference type="FunFam" id="3.30.559.10:FF:000007">
    <property type="entry name" value="Dihydrolipoamide acetyltransferase component of pyruvate dehydrogenase complex"/>
    <property type="match status" value="1"/>
</dbReference>
<dbReference type="GO" id="GO:0005737">
    <property type="term" value="C:cytoplasm"/>
    <property type="evidence" value="ECO:0007669"/>
    <property type="project" value="TreeGrafter"/>
</dbReference>
<keyword evidence="11" id="KW-1185">Reference proteome</keyword>
<dbReference type="RefSeq" id="WP_142094160.1">
    <property type="nucleotide sequence ID" value="NZ_BAAAMD010000002.1"/>
</dbReference>
<protein>
    <recommendedName>
        <fullName evidence="6">Dihydrolipoamide acetyltransferase component of pyruvate dehydrogenase complex</fullName>
        <ecNumber evidence="6">2.3.1.-</ecNumber>
    </recommendedName>
</protein>
<name>A0A542ZDI7_9ACTN</name>
<evidence type="ECO:0000256" key="4">
    <source>
        <dbReference type="ARBA" id="ARBA00022823"/>
    </source>
</evidence>
<dbReference type="InterPro" id="IPR011053">
    <property type="entry name" value="Single_hybrid_motif"/>
</dbReference>
<dbReference type="Pfam" id="PF00364">
    <property type="entry name" value="Biotin_lipoyl"/>
    <property type="match status" value="1"/>
</dbReference>
<dbReference type="Gene3D" id="3.30.559.10">
    <property type="entry name" value="Chloramphenicol acetyltransferase-like domain"/>
    <property type="match status" value="1"/>
</dbReference>
<dbReference type="InterPro" id="IPR004167">
    <property type="entry name" value="PSBD"/>
</dbReference>
<dbReference type="Pfam" id="PF02817">
    <property type="entry name" value="E3_binding"/>
    <property type="match status" value="1"/>
</dbReference>
<feature type="domain" description="Peripheral subunit-binding (PSBD)" evidence="9">
    <location>
        <begin position="196"/>
        <end position="233"/>
    </location>
</feature>
<dbReference type="PANTHER" id="PTHR43178">
    <property type="entry name" value="DIHYDROLIPOAMIDE ACETYLTRANSFERASE COMPONENT OF PYRUVATE DEHYDROGENASE COMPLEX"/>
    <property type="match status" value="1"/>
</dbReference>
<evidence type="ECO:0000256" key="6">
    <source>
        <dbReference type="RuleBase" id="RU003423"/>
    </source>
</evidence>
<dbReference type="InterPro" id="IPR000089">
    <property type="entry name" value="Biotin_lipoyl"/>
</dbReference>
<keyword evidence="5 6" id="KW-0012">Acyltransferase</keyword>
<dbReference type="OrthoDB" id="9805770at2"/>
<evidence type="ECO:0000313" key="11">
    <source>
        <dbReference type="Proteomes" id="UP000316196"/>
    </source>
</evidence>
<dbReference type="PROSITE" id="PS50968">
    <property type="entry name" value="BIOTINYL_LIPOYL"/>
    <property type="match status" value="1"/>
</dbReference>
<keyword evidence="4 6" id="KW-0450">Lipoyl</keyword>
<feature type="compositionally biased region" description="Basic and acidic residues" evidence="7">
    <location>
        <begin position="129"/>
        <end position="144"/>
    </location>
</feature>
<dbReference type="Pfam" id="PF00198">
    <property type="entry name" value="2-oxoacid_dh"/>
    <property type="match status" value="1"/>
</dbReference>
<feature type="region of interest" description="Disordered" evidence="7">
    <location>
        <begin position="75"/>
        <end position="200"/>
    </location>
</feature>
<evidence type="ECO:0000256" key="1">
    <source>
        <dbReference type="ARBA" id="ARBA00001938"/>
    </source>
</evidence>
<evidence type="ECO:0000259" key="8">
    <source>
        <dbReference type="PROSITE" id="PS50968"/>
    </source>
</evidence>
<dbReference type="Gene3D" id="4.10.320.10">
    <property type="entry name" value="E3-binding domain"/>
    <property type="match status" value="1"/>
</dbReference>
<dbReference type="PROSITE" id="PS51826">
    <property type="entry name" value="PSBD"/>
    <property type="match status" value="1"/>
</dbReference>
<keyword evidence="10" id="KW-0670">Pyruvate</keyword>
<dbReference type="InterPro" id="IPR023213">
    <property type="entry name" value="CAT-like_dom_sf"/>
</dbReference>
<keyword evidence="3 6" id="KW-0808">Transferase</keyword>
<proteinExistence type="inferred from homology"/>
<dbReference type="SUPFAM" id="SSF51230">
    <property type="entry name" value="Single hybrid motif"/>
    <property type="match status" value="1"/>
</dbReference>
<accession>A0A542ZDI7</accession>
<dbReference type="GO" id="GO:0031405">
    <property type="term" value="F:lipoic acid binding"/>
    <property type="evidence" value="ECO:0007669"/>
    <property type="project" value="TreeGrafter"/>
</dbReference>
<evidence type="ECO:0000256" key="5">
    <source>
        <dbReference type="ARBA" id="ARBA00023315"/>
    </source>
</evidence>
<dbReference type="SUPFAM" id="SSF47005">
    <property type="entry name" value="Peripheral subunit-binding domain of 2-oxo acid dehydrogenase complex"/>
    <property type="match status" value="1"/>
</dbReference>
<dbReference type="InterPro" id="IPR001078">
    <property type="entry name" value="2-oxoacid_DH_actylTfrase"/>
</dbReference>
<evidence type="ECO:0000256" key="2">
    <source>
        <dbReference type="ARBA" id="ARBA00007317"/>
    </source>
</evidence>
<comment type="similarity">
    <text evidence="2 6">Belongs to the 2-oxoacid dehydrogenase family.</text>
</comment>
<evidence type="ECO:0000313" key="10">
    <source>
        <dbReference type="EMBL" id="TQL58361.1"/>
    </source>
</evidence>
<evidence type="ECO:0000256" key="3">
    <source>
        <dbReference type="ARBA" id="ARBA00022679"/>
    </source>
</evidence>
<reference evidence="10 11" key="1">
    <citation type="submission" date="2019-06" db="EMBL/GenBank/DDBJ databases">
        <title>Sequencing the genomes of 1000 actinobacteria strains.</title>
        <authorList>
            <person name="Klenk H.-P."/>
        </authorList>
    </citation>
    <scope>NUCLEOTIDE SEQUENCE [LARGE SCALE GENOMIC DNA]</scope>
    <source>
        <strain evidence="10 11">DSM 8251</strain>
    </source>
</reference>
<gene>
    <name evidence="10" type="ORF">FB460_2222</name>
</gene>
<dbReference type="InterPro" id="IPR050743">
    <property type="entry name" value="2-oxoacid_DH_E2_comp"/>
</dbReference>
<dbReference type="InterPro" id="IPR036625">
    <property type="entry name" value="E3-bd_dom_sf"/>
</dbReference>